<dbReference type="AlphaFoldDB" id="A0A397JNU2"/>
<evidence type="ECO:0000256" key="3">
    <source>
        <dbReference type="ARBA" id="ARBA00022989"/>
    </source>
</evidence>
<gene>
    <name evidence="6" type="ORF">Glove_13g222</name>
</gene>
<dbReference type="SMART" id="SM01417">
    <property type="entry name" value="Solute_trans_a"/>
    <property type="match status" value="1"/>
</dbReference>
<keyword evidence="4 5" id="KW-0472">Membrane</keyword>
<feature type="transmembrane region" description="Helical" evidence="5">
    <location>
        <begin position="29"/>
        <end position="49"/>
    </location>
</feature>
<dbReference type="STRING" id="1348612.A0A397JNU2"/>
<evidence type="ECO:0000256" key="4">
    <source>
        <dbReference type="ARBA" id="ARBA00023136"/>
    </source>
</evidence>
<organism evidence="6 7">
    <name type="scientific">Diversispora epigaea</name>
    <dbReference type="NCBI Taxonomy" id="1348612"/>
    <lineage>
        <taxon>Eukaryota</taxon>
        <taxon>Fungi</taxon>
        <taxon>Fungi incertae sedis</taxon>
        <taxon>Mucoromycota</taxon>
        <taxon>Glomeromycotina</taxon>
        <taxon>Glomeromycetes</taxon>
        <taxon>Diversisporales</taxon>
        <taxon>Diversisporaceae</taxon>
        <taxon>Diversispora</taxon>
    </lineage>
</organism>
<proteinExistence type="predicted"/>
<comment type="subcellular location">
    <subcellularLocation>
        <location evidence="1">Membrane</location>
        <topology evidence="1">Multi-pass membrane protein</topology>
    </subcellularLocation>
</comment>
<evidence type="ECO:0000313" key="6">
    <source>
        <dbReference type="EMBL" id="RHZ89581.1"/>
    </source>
</evidence>
<feature type="transmembrane region" description="Helical" evidence="5">
    <location>
        <begin position="240"/>
        <end position="263"/>
    </location>
</feature>
<evidence type="ECO:0000256" key="5">
    <source>
        <dbReference type="SAM" id="Phobius"/>
    </source>
</evidence>
<accession>A0A397JNU2</accession>
<feature type="transmembrane region" description="Helical" evidence="5">
    <location>
        <begin position="204"/>
        <end position="228"/>
    </location>
</feature>
<dbReference type="GO" id="GO:0016020">
    <property type="term" value="C:membrane"/>
    <property type="evidence" value="ECO:0007669"/>
    <property type="project" value="UniProtKB-SubCell"/>
</dbReference>
<dbReference type="EMBL" id="PQFF01000011">
    <property type="protein sequence ID" value="RHZ89581.1"/>
    <property type="molecule type" value="Genomic_DNA"/>
</dbReference>
<protein>
    <recommendedName>
        <fullName evidence="8">Organic solute transporter Ostalpha-domain-containing protein</fullName>
    </recommendedName>
</protein>
<dbReference type="InterPro" id="IPR005178">
    <property type="entry name" value="Ostalpha/TMEM184C"/>
</dbReference>
<comment type="caution">
    <text evidence="6">The sequence shown here is derived from an EMBL/GenBank/DDBJ whole genome shotgun (WGS) entry which is preliminary data.</text>
</comment>
<feature type="transmembrane region" description="Helical" evidence="5">
    <location>
        <begin position="64"/>
        <end position="86"/>
    </location>
</feature>
<evidence type="ECO:0000256" key="1">
    <source>
        <dbReference type="ARBA" id="ARBA00004141"/>
    </source>
</evidence>
<feature type="transmembrane region" description="Helical" evidence="5">
    <location>
        <begin position="283"/>
        <end position="303"/>
    </location>
</feature>
<keyword evidence="3 5" id="KW-1133">Transmembrane helix</keyword>
<evidence type="ECO:0000313" key="7">
    <source>
        <dbReference type="Proteomes" id="UP000266861"/>
    </source>
</evidence>
<dbReference type="PANTHER" id="PTHR23423">
    <property type="entry name" value="ORGANIC SOLUTE TRANSPORTER-RELATED"/>
    <property type="match status" value="1"/>
</dbReference>
<keyword evidence="2 5" id="KW-0812">Transmembrane</keyword>
<sequence>MSYCPADNKNETDPTRFWDNGPHFDTHRIGWAVAGLCALVATLISFYLITKHCQYYHKANQQRYIIRIILLIPIYSIISWLSYRFFHYSVYFETVRDFYEAFVIFAFFALLTQYVGDHMTEEKRKDIFYMNKNDDNNHNIQFINMKYPFPCNCVTYNPTSHSHLLFVKWGILQYVVVNPIVTFIALLTNALGVYCEGRLSFKFAKVYCSLIGFVSIAIAMYALITFYLTIKDAIKEEAPFYKFLCIKLVIFLTIIQNIIFSILSEAGVIEETEYWTSANISRGLNALLICFEMLIFAILYLYAFDYRKYQDIGDKFGKKMGDEKRKHIRTPISKGILDAFNPKDIYNEFKFVCKYIWYLISGKKLPDSTSKALNIYAAIHSHDQRTYNPLIINNYEEDYEREEKEMHKWEV</sequence>
<dbReference type="Proteomes" id="UP000266861">
    <property type="component" value="Unassembled WGS sequence"/>
</dbReference>
<name>A0A397JNU2_9GLOM</name>
<feature type="transmembrane region" description="Helical" evidence="5">
    <location>
        <begin position="171"/>
        <end position="192"/>
    </location>
</feature>
<dbReference type="Pfam" id="PF03619">
    <property type="entry name" value="Solute_trans_a"/>
    <property type="match status" value="1"/>
</dbReference>
<keyword evidence="7" id="KW-1185">Reference proteome</keyword>
<evidence type="ECO:0008006" key="8">
    <source>
        <dbReference type="Google" id="ProtNLM"/>
    </source>
</evidence>
<reference evidence="6 7" key="1">
    <citation type="submission" date="2018-08" db="EMBL/GenBank/DDBJ databases">
        <title>Genome and evolution of the arbuscular mycorrhizal fungus Diversispora epigaea (formerly Glomus versiforme) and its bacterial endosymbionts.</title>
        <authorList>
            <person name="Sun X."/>
            <person name="Fei Z."/>
            <person name="Harrison M."/>
        </authorList>
    </citation>
    <scope>NUCLEOTIDE SEQUENCE [LARGE SCALE GENOMIC DNA]</scope>
    <source>
        <strain evidence="6 7">IT104</strain>
    </source>
</reference>
<feature type="transmembrane region" description="Helical" evidence="5">
    <location>
        <begin position="98"/>
        <end position="116"/>
    </location>
</feature>
<evidence type="ECO:0000256" key="2">
    <source>
        <dbReference type="ARBA" id="ARBA00022692"/>
    </source>
</evidence>
<dbReference type="OrthoDB" id="14252at2759"/>